<feature type="transmembrane region" description="Helical" evidence="12">
    <location>
        <begin position="209"/>
        <end position="230"/>
    </location>
</feature>
<dbReference type="PANTHER" id="PTHR46382:SF1">
    <property type="entry name" value="PHOSPHATIDATE CYTIDYLYLTRANSFERASE"/>
    <property type="match status" value="1"/>
</dbReference>
<dbReference type="PANTHER" id="PTHR46382">
    <property type="entry name" value="PHOSPHATIDATE CYTIDYLYLTRANSFERASE"/>
    <property type="match status" value="1"/>
</dbReference>
<name>A0A381Y7R0_9ZZZZ</name>
<keyword evidence="8" id="KW-0443">Lipid metabolism</keyword>
<evidence type="ECO:0000256" key="4">
    <source>
        <dbReference type="ARBA" id="ARBA00022679"/>
    </source>
</evidence>
<evidence type="ECO:0000256" key="3">
    <source>
        <dbReference type="ARBA" id="ARBA00022516"/>
    </source>
</evidence>
<keyword evidence="5 12" id="KW-0812">Transmembrane</keyword>
<evidence type="ECO:0000256" key="12">
    <source>
        <dbReference type="SAM" id="Phobius"/>
    </source>
</evidence>
<gene>
    <name evidence="13" type="ORF">METZ01_LOCUS125291</name>
</gene>
<comment type="subcellular location">
    <subcellularLocation>
        <location evidence="1">Cell membrane</location>
        <topology evidence="1">Multi-pass membrane protein</topology>
    </subcellularLocation>
</comment>
<accession>A0A381Y7R0</accession>
<reference evidence="13" key="1">
    <citation type="submission" date="2018-05" db="EMBL/GenBank/DDBJ databases">
        <authorList>
            <person name="Lanie J.A."/>
            <person name="Ng W.-L."/>
            <person name="Kazmierczak K.M."/>
            <person name="Andrzejewski T.M."/>
            <person name="Davidsen T.M."/>
            <person name="Wayne K.J."/>
            <person name="Tettelin H."/>
            <person name="Glass J.I."/>
            <person name="Rusch D."/>
            <person name="Podicherti R."/>
            <person name="Tsui H.-C.T."/>
            <person name="Winkler M.E."/>
        </authorList>
    </citation>
    <scope>NUCLEOTIDE SEQUENCE</scope>
</reference>
<dbReference type="EMBL" id="UINC01017464">
    <property type="protein sequence ID" value="SVA72437.1"/>
    <property type="molecule type" value="Genomic_DNA"/>
</dbReference>
<keyword evidence="4" id="KW-0808">Transferase</keyword>
<keyword evidence="2" id="KW-1003">Cell membrane</keyword>
<dbReference type="GO" id="GO:0004605">
    <property type="term" value="F:phosphatidate cytidylyltransferase activity"/>
    <property type="evidence" value="ECO:0007669"/>
    <property type="project" value="TreeGrafter"/>
</dbReference>
<evidence type="ECO:0000256" key="10">
    <source>
        <dbReference type="ARBA" id="ARBA00023209"/>
    </source>
</evidence>
<dbReference type="Pfam" id="PF01148">
    <property type="entry name" value="CTP_transf_1"/>
    <property type="match status" value="1"/>
</dbReference>
<evidence type="ECO:0000256" key="9">
    <source>
        <dbReference type="ARBA" id="ARBA00023136"/>
    </source>
</evidence>
<dbReference type="AlphaFoldDB" id="A0A381Y7R0"/>
<keyword evidence="3" id="KW-0444">Lipid biosynthesis</keyword>
<feature type="transmembrane region" description="Helical" evidence="12">
    <location>
        <begin position="27"/>
        <end position="48"/>
    </location>
</feature>
<keyword evidence="10" id="KW-0594">Phospholipid biosynthesis</keyword>
<evidence type="ECO:0000313" key="13">
    <source>
        <dbReference type="EMBL" id="SVA72437.1"/>
    </source>
</evidence>
<keyword evidence="7 12" id="KW-1133">Transmembrane helix</keyword>
<organism evidence="13">
    <name type="scientific">marine metagenome</name>
    <dbReference type="NCBI Taxonomy" id="408172"/>
    <lineage>
        <taxon>unclassified sequences</taxon>
        <taxon>metagenomes</taxon>
        <taxon>ecological metagenomes</taxon>
    </lineage>
</organism>
<feature type="transmembrane region" description="Helical" evidence="12">
    <location>
        <begin position="177"/>
        <end position="197"/>
    </location>
</feature>
<sequence>MSMFKGRNLINALGIPGWLFLIWKGDLYYSVFILVCIAFALGEFYTIMEKKGAKPLRWMGMCTSVFIADYYFVQPDITSHQFLGGIIVIVLLTVIWELFSDKENSGQNISATMAGILFVPILLGTAIDIRQFDSLMGTQLTLALVLSVWACDSAAFIFGTKFGDTKIFPRVSPNKSWVGSIAGLIASLSVFHLFYHQGWLGDYFSMKDAIVFGIITGVFGQIGDFAESLLKRDADVKDSGTLLQGHGGVLDRFDSLIFATPLTYLYIHFLMNL</sequence>
<evidence type="ECO:0000256" key="5">
    <source>
        <dbReference type="ARBA" id="ARBA00022692"/>
    </source>
</evidence>
<evidence type="ECO:0000256" key="2">
    <source>
        <dbReference type="ARBA" id="ARBA00022475"/>
    </source>
</evidence>
<evidence type="ECO:0008006" key="14">
    <source>
        <dbReference type="Google" id="ProtNLM"/>
    </source>
</evidence>
<evidence type="ECO:0000256" key="1">
    <source>
        <dbReference type="ARBA" id="ARBA00004651"/>
    </source>
</evidence>
<feature type="transmembrane region" description="Helical" evidence="12">
    <location>
        <begin position="79"/>
        <end position="99"/>
    </location>
</feature>
<evidence type="ECO:0000256" key="8">
    <source>
        <dbReference type="ARBA" id="ARBA00023098"/>
    </source>
</evidence>
<protein>
    <recommendedName>
        <fullName evidence="14">Phosphatidate cytidylyltransferase</fullName>
    </recommendedName>
</protein>
<dbReference type="GO" id="GO:0005886">
    <property type="term" value="C:plasma membrane"/>
    <property type="evidence" value="ECO:0007669"/>
    <property type="project" value="UniProtKB-SubCell"/>
</dbReference>
<feature type="transmembrane region" description="Helical" evidence="12">
    <location>
        <begin position="135"/>
        <end position="157"/>
    </location>
</feature>
<feature type="transmembrane region" description="Helical" evidence="12">
    <location>
        <begin position="55"/>
        <end position="73"/>
    </location>
</feature>
<keyword evidence="11" id="KW-1208">Phospholipid metabolism</keyword>
<dbReference type="GO" id="GO:0016024">
    <property type="term" value="P:CDP-diacylglycerol biosynthetic process"/>
    <property type="evidence" value="ECO:0007669"/>
    <property type="project" value="TreeGrafter"/>
</dbReference>
<feature type="transmembrane region" description="Helical" evidence="12">
    <location>
        <begin position="111"/>
        <end position="129"/>
    </location>
</feature>
<keyword evidence="9 12" id="KW-0472">Membrane</keyword>
<proteinExistence type="predicted"/>
<evidence type="ECO:0000256" key="6">
    <source>
        <dbReference type="ARBA" id="ARBA00022695"/>
    </source>
</evidence>
<keyword evidence="6" id="KW-0548">Nucleotidyltransferase</keyword>
<evidence type="ECO:0000256" key="7">
    <source>
        <dbReference type="ARBA" id="ARBA00022989"/>
    </source>
</evidence>
<evidence type="ECO:0000256" key="11">
    <source>
        <dbReference type="ARBA" id="ARBA00023264"/>
    </source>
</evidence>